<protein>
    <submittedName>
        <fullName evidence="1">Uncharacterized protein</fullName>
    </submittedName>
</protein>
<comment type="caution">
    <text evidence="1">The sequence shown here is derived from an EMBL/GenBank/DDBJ whole genome shotgun (WGS) entry which is preliminary data.</text>
</comment>
<sequence length="57" mass="6719">MMTMDEELLKILREAFEVQEQKMLAYLSVDIFAEPVNSTPDTDWDLELKKLVEEGRE</sequence>
<accession>A0A0F9PRS3</accession>
<reference evidence="1" key="1">
    <citation type="journal article" date="2015" name="Nature">
        <title>Complex archaea that bridge the gap between prokaryotes and eukaryotes.</title>
        <authorList>
            <person name="Spang A."/>
            <person name="Saw J.H."/>
            <person name="Jorgensen S.L."/>
            <person name="Zaremba-Niedzwiedzka K."/>
            <person name="Martijn J."/>
            <person name="Lind A.E."/>
            <person name="van Eijk R."/>
            <person name="Schleper C."/>
            <person name="Guy L."/>
            <person name="Ettema T.J."/>
        </authorList>
    </citation>
    <scope>NUCLEOTIDE SEQUENCE</scope>
</reference>
<evidence type="ECO:0000313" key="1">
    <source>
        <dbReference type="EMBL" id="KKM95837.1"/>
    </source>
</evidence>
<gene>
    <name evidence="1" type="ORF">LCGC14_1184070</name>
</gene>
<proteinExistence type="predicted"/>
<name>A0A0F9PRS3_9ZZZZ</name>
<organism evidence="1">
    <name type="scientific">marine sediment metagenome</name>
    <dbReference type="NCBI Taxonomy" id="412755"/>
    <lineage>
        <taxon>unclassified sequences</taxon>
        <taxon>metagenomes</taxon>
        <taxon>ecological metagenomes</taxon>
    </lineage>
</organism>
<dbReference type="EMBL" id="LAZR01005956">
    <property type="protein sequence ID" value="KKM95837.1"/>
    <property type="molecule type" value="Genomic_DNA"/>
</dbReference>
<dbReference type="AlphaFoldDB" id="A0A0F9PRS3"/>